<dbReference type="OrthoDB" id="7700457at2759"/>
<accession>A0A9N9MLG7</accession>
<dbReference type="AlphaFoldDB" id="A0A9N9MLG7"/>
<sequence length="185" mass="20986">MDDVTLDVAEKVVEPNSAATVKPKCCIHIVSEQSFDSDVKEFNESTLKKYRTVLAARRKFNMSDKNFNLPVSLNNYDCYHTQCYRKFTAVKKQKLVEISEADIKSLCYPEEINSNETDILAPTAIPKKNSSRQKKIVQNQTTDVLSIPDDSDYGYVMGKDIKYPLGLHGKHNELSFLAKNICLPD</sequence>
<name>A0A9N9MLG7_9CUCU</name>
<keyword evidence="2" id="KW-1185">Reference proteome</keyword>
<protein>
    <submittedName>
        <fullName evidence="1">Uncharacterized protein</fullName>
    </submittedName>
</protein>
<evidence type="ECO:0000313" key="2">
    <source>
        <dbReference type="Proteomes" id="UP001152799"/>
    </source>
</evidence>
<gene>
    <name evidence="1" type="ORF">CEUTPL_LOCUS3392</name>
</gene>
<reference evidence="1" key="1">
    <citation type="submission" date="2022-01" db="EMBL/GenBank/DDBJ databases">
        <authorList>
            <person name="King R."/>
        </authorList>
    </citation>
    <scope>NUCLEOTIDE SEQUENCE</scope>
</reference>
<dbReference type="EMBL" id="OU892288">
    <property type="protein sequence ID" value="CAG9762717.1"/>
    <property type="molecule type" value="Genomic_DNA"/>
</dbReference>
<dbReference type="Proteomes" id="UP001152799">
    <property type="component" value="Chromosome 12"/>
</dbReference>
<evidence type="ECO:0000313" key="1">
    <source>
        <dbReference type="EMBL" id="CAG9762717.1"/>
    </source>
</evidence>
<organism evidence="1 2">
    <name type="scientific">Ceutorhynchus assimilis</name>
    <name type="common">cabbage seed weevil</name>
    <dbReference type="NCBI Taxonomy" id="467358"/>
    <lineage>
        <taxon>Eukaryota</taxon>
        <taxon>Metazoa</taxon>
        <taxon>Ecdysozoa</taxon>
        <taxon>Arthropoda</taxon>
        <taxon>Hexapoda</taxon>
        <taxon>Insecta</taxon>
        <taxon>Pterygota</taxon>
        <taxon>Neoptera</taxon>
        <taxon>Endopterygota</taxon>
        <taxon>Coleoptera</taxon>
        <taxon>Polyphaga</taxon>
        <taxon>Cucujiformia</taxon>
        <taxon>Curculionidae</taxon>
        <taxon>Ceutorhynchinae</taxon>
        <taxon>Ceutorhynchus</taxon>
    </lineage>
</organism>
<proteinExistence type="predicted"/>